<dbReference type="RefSeq" id="XP_034012963.1">
    <property type="nucleotide sequence ID" value="XM_034154901.1"/>
</dbReference>
<dbReference type="OrthoDB" id="1104827at2759"/>
<dbReference type="InterPro" id="IPR010472">
    <property type="entry name" value="FH3_dom"/>
</dbReference>
<dbReference type="SMART" id="SM01139">
    <property type="entry name" value="Drf_FH3"/>
    <property type="match status" value="1"/>
</dbReference>
<evidence type="ECO:0000313" key="5">
    <source>
        <dbReference type="EMBL" id="KAA8903757.1"/>
    </source>
</evidence>
<dbReference type="GO" id="GO:1903475">
    <property type="term" value="P:mitotic actomyosin contractile ring assembly"/>
    <property type="evidence" value="ECO:0007669"/>
    <property type="project" value="TreeGrafter"/>
</dbReference>
<comment type="similarity">
    <text evidence="1">Belongs to the formin homology family. BNI1 subfamily.</text>
</comment>
<evidence type="ECO:0000259" key="4">
    <source>
        <dbReference type="PROSITE" id="PS51232"/>
    </source>
</evidence>
<feature type="compositionally biased region" description="Low complexity" evidence="3">
    <location>
        <begin position="43"/>
        <end position="56"/>
    </location>
</feature>
<dbReference type="InterPro" id="IPR014768">
    <property type="entry name" value="GBD/FH3_dom"/>
</dbReference>
<protein>
    <recommendedName>
        <fullName evidence="4">GBD/FH3 domain-containing protein</fullName>
    </recommendedName>
</protein>
<dbReference type="GO" id="GO:0032153">
    <property type="term" value="C:cell division site"/>
    <property type="evidence" value="ECO:0007669"/>
    <property type="project" value="TreeGrafter"/>
</dbReference>
<dbReference type="PANTHER" id="PTHR47102:SF2">
    <property type="entry name" value="PROTEIN BNI1"/>
    <property type="match status" value="1"/>
</dbReference>
<name>A0A642UQY0_DIURU</name>
<feature type="region of interest" description="Disordered" evidence="3">
    <location>
        <begin position="985"/>
        <end position="1104"/>
    </location>
</feature>
<dbReference type="AlphaFoldDB" id="A0A642UQY0"/>
<feature type="compositionally biased region" description="Pro residues" evidence="3">
    <location>
        <begin position="831"/>
        <end position="846"/>
    </location>
</feature>
<feature type="compositionally biased region" description="Low complexity" evidence="3">
    <location>
        <begin position="1053"/>
        <end position="1069"/>
    </location>
</feature>
<dbReference type="InterPro" id="IPR010473">
    <property type="entry name" value="GTPase-bd"/>
</dbReference>
<keyword evidence="6" id="KW-1185">Reference proteome</keyword>
<dbReference type="GO" id="GO:0051017">
    <property type="term" value="P:actin filament bundle assembly"/>
    <property type="evidence" value="ECO:0007669"/>
    <property type="project" value="TreeGrafter"/>
</dbReference>
<feature type="compositionally biased region" description="Low complexity" evidence="3">
    <location>
        <begin position="803"/>
        <end position="818"/>
    </location>
</feature>
<dbReference type="GO" id="GO:0051016">
    <property type="term" value="P:barbed-end actin filament capping"/>
    <property type="evidence" value="ECO:0007669"/>
    <property type="project" value="TreeGrafter"/>
</dbReference>
<dbReference type="InterPro" id="IPR016024">
    <property type="entry name" value="ARM-type_fold"/>
</dbReference>
<dbReference type="SMART" id="SM01140">
    <property type="entry name" value="Drf_GBD"/>
    <property type="match status" value="1"/>
</dbReference>
<evidence type="ECO:0000256" key="1">
    <source>
        <dbReference type="ARBA" id="ARBA00037935"/>
    </source>
</evidence>
<feature type="region of interest" description="Disordered" evidence="3">
    <location>
        <begin position="799"/>
        <end position="851"/>
    </location>
</feature>
<dbReference type="GO" id="GO:0043332">
    <property type="term" value="C:mating projection tip"/>
    <property type="evidence" value="ECO:0007669"/>
    <property type="project" value="TreeGrafter"/>
</dbReference>
<dbReference type="Pfam" id="PF06371">
    <property type="entry name" value="Drf_GBD"/>
    <property type="match status" value="1"/>
</dbReference>
<accession>A0A642UQY0</accession>
<dbReference type="PANTHER" id="PTHR47102">
    <property type="entry name" value="PROTEIN BNI1"/>
    <property type="match status" value="1"/>
</dbReference>
<feature type="compositionally biased region" description="Basic and acidic residues" evidence="3">
    <location>
        <begin position="1"/>
        <end position="13"/>
    </location>
</feature>
<evidence type="ECO:0000256" key="2">
    <source>
        <dbReference type="SAM" id="Coils"/>
    </source>
</evidence>
<comment type="caution">
    <text evidence="5">The sequence shown here is derived from an EMBL/GenBank/DDBJ whole genome shotgun (WGS) entry which is preliminary data.</text>
</comment>
<dbReference type="Gene3D" id="1.10.238.150">
    <property type="entry name" value="Formin, FH3 diaphanous domain"/>
    <property type="match status" value="1"/>
</dbReference>
<feature type="domain" description="GBD/FH3" evidence="4">
    <location>
        <begin position="172"/>
        <end position="608"/>
    </location>
</feature>
<dbReference type="EMBL" id="SWFT01000066">
    <property type="protein sequence ID" value="KAA8903757.1"/>
    <property type="molecule type" value="Genomic_DNA"/>
</dbReference>
<feature type="coiled-coil region" evidence="2">
    <location>
        <begin position="629"/>
        <end position="783"/>
    </location>
</feature>
<dbReference type="FunFam" id="1.25.10.10:FF:000898">
    <property type="entry name" value="Formin BNI1"/>
    <property type="match status" value="1"/>
</dbReference>
<feature type="region of interest" description="Disordered" evidence="3">
    <location>
        <begin position="114"/>
        <end position="164"/>
    </location>
</feature>
<dbReference type="VEuPathDB" id="FungiDB:DIURU_002269"/>
<sequence>MKRKDPNHDDARGFTRSPQRHDHRVSSSSIFSFRKQRAPSAYDDVSSLESASASVERPPSSAYSIYPHAAQLPGQAHSRSASAYSISTVPSTAPSSVPSAVEVVANPMHHHPASAASLKASATNPAAPSPMHHHPTPAQHKRRHQFGTTKSNNKPPPPKIHHPSLARDFHLEKPSSDAEIEQRFRLIMEKRDFKSLPESAKQEMANYNIDKKWMLIYQDALAEYARTGSVPLPATENAAAPQFYTRKLLEASISATDLKNLWVSLRTEPIEWVRRFIYDYQGDSLLSQYLIKVHDEICAREWHLISDDLFDREFETLKALKCMMNQKLGAERVRTDVGLYVKAISGSLLSPRIITRRMAAEQLTFMLAYYSENGANIDKYRRILAAIDAIPQSPWFDFDPSHKGRVIRQRGHPDQYKRFELWLSVVEKTVDGKGTFAGSTVGASEEFKLANNGSATSASPENNLYEYCLGTMLLVNTIVHFVVDYRSRIHLRAQFTAAGIDRLMPKFESLGYDQLRHQVANYREAQRSDAQELKEAESIDQDLDFNNPKELIDSMWKSVDAEAQGYLLSALQHLYLTHTSGNNSDQSRTLRLLDGIVQNMGSQSSGHDDAALGIAMNQLMASMSTDDMYQKAMNEARQYKKMAEEATAERDDLSRQLGLGAEGLIANLNNEIREQQAVMMRTRRLNEELNEELEELKRKHLLEKQEQELEMRELLIMLDNEADEKKDNDRLVRKLKGQIHRKRAEYKLENRQFGTQVEPSSRLRKLRDQMGDIENMARELEMTDFDEMMKPPPIDEIEEVEDLSSSSSSSSSRSSALEELSEEVIADITTPQPPPVAREPTPPPRPIRTDDLEKLDSLRKKLESLQSESNDIMKFNHSAMFSKQRYMAIERLHELENSFRDFNLDFSTPQDEQQEFSFAESVDPVVRSKIQHEYAQIEKMKEELRQKLAAADEANTNAAQAEQMAQDRYMAAMAKLEAAQLIEDEAEKAQAASQSALARLEDRYGRGKREPTEAEKARMVDIPKGAKRLNRQATVTNMDPAFLQELSSKVGHSPATSAASSVAPSPAIPQTEAKKDEVKEEAKEEPKKEEAKDEAKEEVKETSS</sequence>
<feature type="compositionally biased region" description="Basic residues" evidence="3">
    <location>
        <begin position="131"/>
        <end position="145"/>
    </location>
</feature>
<dbReference type="InterPro" id="IPR011989">
    <property type="entry name" value="ARM-like"/>
</dbReference>
<keyword evidence="2" id="KW-0175">Coiled coil</keyword>
<dbReference type="GO" id="GO:0003779">
    <property type="term" value="F:actin binding"/>
    <property type="evidence" value="ECO:0007669"/>
    <property type="project" value="InterPro"/>
</dbReference>
<gene>
    <name evidence="5" type="ORF">DIURU_002269</name>
</gene>
<feature type="compositionally biased region" description="Basic and acidic residues" evidence="3">
    <location>
        <begin position="1072"/>
        <end position="1104"/>
    </location>
</feature>
<dbReference type="GeneID" id="54780920"/>
<feature type="compositionally biased region" description="Low complexity" evidence="3">
    <location>
        <begin position="989"/>
        <end position="998"/>
    </location>
</feature>
<reference evidence="5 6" key="1">
    <citation type="submission" date="2019-07" db="EMBL/GenBank/DDBJ databases">
        <title>Genome assembly of two rare yeast pathogens: Diutina rugosa and Trichomonascus ciferrii.</title>
        <authorList>
            <person name="Mixao V."/>
            <person name="Saus E."/>
            <person name="Hansen A."/>
            <person name="Lass-Flor C."/>
            <person name="Gabaldon T."/>
        </authorList>
    </citation>
    <scope>NUCLEOTIDE SEQUENCE [LARGE SCALE GENOMIC DNA]</scope>
    <source>
        <strain evidence="5 6">CBS 613</strain>
    </source>
</reference>
<feature type="region of interest" description="Disordered" evidence="3">
    <location>
        <begin position="1"/>
        <end position="61"/>
    </location>
</feature>
<dbReference type="Proteomes" id="UP000449547">
    <property type="component" value="Unassembled WGS sequence"/>
</dbReference>
<dbReference type="Gene3D" id="1.25.10.10">
    <property type="entry name" value="Leucine-rich Repeat Variant"/>
    <property type="match status" value="1"/>
</dbReference>
<evidence type="ECO:0000313" key="6">
    <source>
        <dbReference type="Proteomes" id="UP000449547"/>
    </source>
</evidence>
<proteinExistence type="inferred from homology"/>
<dbReference type="SUPFAM" id="SSF48371">
    <property type="entry name" value="ARM repeat"/>
    <property type="match status" value="1"/>
</dbReference>
<dbReference type="InterPro" id="IPR051661">
    <property type="entry name" value="Actin_filament_regulator"/>
</dbReference>
<dbReference type="GO" id="GO:0005935">
    <property type="term" value="C:cellular bud neck"/>
    <property type="evidence" value="ECO:0007669"/>
    <property type="project" value="TreeGrafter"/>
</dbReference>
<dbReference type="PROSITE" id="PS51232">
    <property type="entry name" value="GBD_FH3"/>
    <property type="match status" value="1"/>
</dbReference>
<organism evidence="5 6">
    <name type="scientific">Diutina rugosa</name>
    <name type="common">Yeast</name>
    <name type="synonym">Candida rugosa</name>
    <dbReference type="NCBI Taxonomy" id="5481"/>
    <lineage>
        <taxon>Eukaryota</taxon>
        <taxon>Fungi</taxon>
        <taxon>Dikarya</taxon>
        <taxon>Ascomycota</taxon>
        <taxon>Saccharomycotina</taxon>
        <taxon>Pichiomycetes</taxon>
        <taxon>Debaryomycetaceae</taxon>
        <taxon>Diutina</taxon>
    </lineage>
</organism>
<dbReference type="GO" id="GO:0031267">
    <property type="term" value="F:small GTPase binding"/>
    <property type="evidence" value="ECO:0007669"/>
    <property type="project" value="InterPro"/>
</dbReference>
<dbReference type="GO" id="GO:0015629">
    <property type="term" value="C:actin cytoskeleton"/>
    <property type="evidence" value="ECO:0007669"/>
    <property type="project" value="UniProtKB-ARBA"/>
</dbReference>
<feature type="compositionally biased region" description="Basic and acidic residues" evidence="3">
    <location>
        <begin position="999"/>
        <end position="1021"/>
    </location>
</feature>
<dbReference type="GO" id="GO:0005938">
    <property type="term" value="C:cell cortex"/>
    <property type="evidence" value="ECO:0007669"/>
    <property type="project" value="UniProtKB-ARBA"/>
</dbReference>
<evidence type="ECO:0000256" key="3">
    <source>
        <dbReference type="SAM" id="MobiDB-lite"/>
    </source>
</evidence>
<dbReference type="Pfam" id="PF06367">
    <property type="entry name" value="Drf_FH3"/>
    <property type="match status" value="1"/>
</dbReference>